<organism evidence="1 2">
    <name type="scientific">Martelella mangrovi</name>
    <dbReference type="NCBI Taxonomy" id="1397477"/>
    <lineage>
        <taxon>Bacteria</taxon>
        <taxon>Pseudomonadati</taxon>
        <taxon>Pseudomonadota</taxon>
        <taxon>Alphaproteobacteria</taxon>
        <taxon>Hyphomicrobiales</taxon>
        <taxon>Aurantimonadaceae</taxon>
        <taxon>Martelella</taxon>
    </lineage>
</organism>
<dbReference type="EMBL" id="JBEPLY010000011">
    <property type="protein sequence ID" value="MET3601020.1"/>
    <property type="molecule type" value="Genomic_DNA"/>
</dbReference>
<comment type="caution">
    <text evidence="1">The sequence shown here is derived from an EMBL/GenBank/DDBJ whole genome shotgun (WGS) entry which is preliminary data.</text>
</comment>
<accession>A0ABV2IDL8</accession>
<dbReference type="RefSeq" id="WP_354434887.1">
    <property type="nucleotide sequence ID" value="NZ_JBEPLY010000011.1"/>
</dbReference>
<keyword evidence="1" id="KW-0238">DNA-binding</keyword>
<reference evidence="1 2" key="1">
    <citation type="submission" date="2024-06" db="EMBL/GenBank/DDBJ databases">
        <title>Genomic Encyclopedia of Type Strains, Phase IV (KMG-IV): sequencing the most valuable type-strain genomes for metagenomic binning, comparative biology and taxonomic classification.</title>
        <authorList>
            <person name="Goeker M."/>
        </authorList>
    </citation>
    <scope>NUCLEOTIDE SEQUENCE [LARGE SCALE GENOMIC DNA]</scope>
    <source>
        <strain evidence="1 2">DSM 28102</strain>
    </source>
</reference>
<keyword evidence="2" id="KW-1185">Reference proteome</keyword>
<name>A0ABV2IDL8_9HYPH</name>
<gene>
    <name evidence="1" type="ORF">ABID12_002971</name>
</gene>
<evidence type="ECO:0000313" key="2">
    <source>
        <dbReference type="Proteomes" id="UP001549164"/>
    </source>
</evidence>
<proteinExistence type="predicted"/>
<dbReference type="GO" id="GO:0003677">
    <property type="term" value="F:DNA binding"/>
    <property type="evidence" value="ECO:0007669"/>
    <property type="project" value="UniProtKB-KW"/>
</dbReference>
<dbReference type="Proteomes" id="UP001549164">
    <property type="component" value="Unassembled WGS sequence"/>
</dbReference>
<sequence length="100" mass="11232">MPITHHTMEASAVAECLGVSRSVFLRRRDALEREYGFPPPLPLARPLRWQQAAVEKWLEGYADAGRKRTAATVRETVIENDRARLMAKYARPANENGVAA</sequence>
<evidence type="ECO:0000313" key="1">
    <source>
        <dbReference type="EMBL" id="MET3601020.1"/>
    </source>
</evidence>
<protein>
    <submittedName>
        <fullName evidence="1">DNA-binding transcriptional regulator AlpA</fullName>
    </submittedName>
</protein>